<organism evidence="2 3">
    <name type="scientific">Acuticoccus sediminis</name>
    <dbReference type="NCBI Taxonomy" id="2184697"/>
    <lineage>
        <taxon>Bacteria</taxon>
        <taxon>Pseudomonadati</taxon>
        <taxon>Pseudomonadota</taxon>
        <taxon>Alphaproteobacteria</taxon>
        <taxon>Hyphomicrobiales</taxon>
        <taxon>Amorphaceae</taxon>
        <taxon>Acuticoccus</taxon>
    </lineage>
</organism>
<reference evidence="2 3" key="1">
    <citation type="submission" date="2018-05" db="EMBL/GenBank/DDBJ databases">
        <title>Acuticoccus sediminis sp. nov., isolated from deep-sea sediment of Indian Ocean.</title>
        <authorList>
            <person name="Liu X."/>
            <person name="Lai Q."/>
            <person name="Du Y."/>
            <person name="Sun F."/>
            <person name="Zhang X."/>
            <person name="Wang S."/>
            <person name="Shao Z."/>
        </authorList>
    </citation>
    <scope>NUCLEOTIDE SEQUENCE [LARGE SCALE GENOMIC DNA]</scope>
    <source>
        <strain evidence="2 3">PTG4-2</strain>
    </source>
</reference>
<dbReference type="GO" id="GO:0016020">
    <property type="term" value="C:membrane"/>
    <property type="evidence" value="ECO:0007669"/>
    <property type="project" value="GOC"/>
</dbReference>
<keyword evidence="1" id="KW-0808">Transferase</keyword>
<evidence type="ECO:0000313" key="3">
    <source>
        <dbReference type="Proteomes" id="UP000249590"/>
    </source>
</evidence>
<dbReference type="PANTHER" id="PTHR32385:SF15">
    <property type="entry name" value="INOSITOL PHOSPHOCERAMIDE MANNOSYLTRANSFERASE 1"/>
    <property type="match status" value="1"/>
</dbReference>
<protein>
    <recommendedName>
        <fullName evidence="4">Tetratricopeptide repeat protein</fullName>
    </recommendedName>
</protein>
<comment type="caution">
    <text evidence="2">The sequence shown here is derived from an EMBL/GenBank/DDBJ whole genome shotgun (WGS) entry which is preliminary data.</text>
</comment>
<dbReference type="GO" id="GO:0000030">
    <property type="term" value="F:mannosyltransferase activity"/>
    <property type="evidence" value="ECO:0007669"/>
    <property type="project" value="TreeGrafter"/>
</dbReference>
<name>A0A8B2NTR8_9HYPH</name>
<gene>
    <name evidence="2" type="ORF">DLJ53_16715</name>
</gene>
<dbReference type="SUPFAM" id="SSF48452">
    <property type="entry name" value="TPR-like"/>
    <property type="match status" value="1"/>
</dbReference>
<dbReference type="SUPFAM" id="SSF53448">
    <property type="entry name" value="Nucleotide-diphospho-sugar transferases"/>
    <property type="match status" value="1"/>
</dbReference>
<dbReference type="Gene3D" id="3.90.550.20">
    <property type="match status" value="1"/>
</dbReference>
<evidence type="ECO:0000256" key="1">
    <source>
        <dbReference type="ARBA" id="ARBA00022679"/>
    </source>
</evidence>
<dbReference type="InterPro" id="IPR011990">
    <property type="entry name" value="TPR-like_helical_dom_sf"/>
</dbReference>
<dbReference type="AlphaFoldDB" id="A0A8B2NTR8"/>
<dbReference type="InterPro" id="IPR029044">
    <property type="entry name" value="Nucleotide-diphossugar_trans"/>
</dbReference>
<evidence type="ECO:0000313" key="2">
    <source>
        <dbReference type="EMBL" id="RAI00874.1"/>
    </source>
</evidence>
<sequence>MAAEALARMEAIDPARPETWRIRAHIAELDGRFGDAAALYTHVVSSHPEPVMVRRCLALCLYRDGRPDDAVRTLLADPVHLARYAYPLSLSLRALVNDGPHDAVHAALDQLGAQDVLPGLRGEIRKALAARVPAETDGARLADTREAADLVARGDWPGARRACQRLHEADPSDPDTIGALARCEVRLAVPGAAATGIARLRTLPATAPCLKQLYVLQVMAGLAAEALETAEALLERVPDSPYAVLRRSRALFDVGRLDDARAALATLGPPRSAAADIRLATATAWWDLGEFEAAIGVLGPPDGSATRPAAHNLALVRFLVATGRFAAARTVIGHWTGGGAAGPAARHEASALLDLAGFDLAGALGHCRLGLAAAPDSPSIRDLEQRCLTGLCRPEEARESLIRSADPSQDPEATSHVPQRALFSFVGGLVNDMMIGRAECARAADALSSRPADAVEALTEIVRETGGATGIAIAMLTALRRDGRFRDAIPSSASDWSPRIPKVVHQYWGEAVLPGDVEAFTARLSDLHPDCDHRLWRRREVKALLRETFDPVVGRAFAAARSPSVRTDLVRLALLAQFGGVFVDVDCWGRGSMAPLVHGTSSFVAFQDESGAVGNAFIACAPDHPIIRQCLDEAAAEICTGSAEFPWLLIGPGRLARTVAQHLARQPASSCSVETRIWARHCVMRHLAIGRPMAHARAPHFPELQRLLSSRARRDGDYRMQAAE</sequence>
<keyword evidence="3" id="KW-1185">Reference proteome</keyword>
<dbReference type="Pfam" id="PF13432">
    <property type="entry name" value="TPR_16"/>
    <property type="match status" value="2"/>
</dbReference>
<evidence type="ECO:0008006" key="4">
    <source>
        <dbReference type="Google" id="ProtNLM"/>
    </source>
</evidence>
<dbReference type="InterPro" id="IPR051706">
    <property type="entry name" value="Glycosyltransferase_domain"/>
</dbReference>
<dbReference type="GO" id="GO:0051999">
    <property type="term" value="P:mannosyl-inositol phosphorylceramide biosynthetic process"/>
    <property type="evidence" value="ECO:0007669"/>
    <property type="project" value="TreeGrafter"/>
</dbReference>
<dbReference type="PANTHER" id="PTHR32385">
    <property type="entry name" value="MANNOSYL PHOSPHORYLINOSITOL CERAMIDE SYNTHASE"/>
    <property type="match status" value="1"/>
</dbReference>
<accession>A0A8B2NTR8</accession>
<dbReference type="Pfam" id="PF04488">
    <property type="entry name" value="Gly_transf_sug"/>
    <property type="match status" value="1"/>
</dbReference>
<proteinExistence type="predicted"/>
<dbReference type="EMBL" id="QHHQ01000003">
    <property type="protein sequence ID" value="RAI00874.1"/>
    <property type="molecule type" value="Genomic_DNA"/>
</dbReference>
<dbReference type="InterPro" id="IPR007577">
    <property type="entry name" value="GlycoTrfase_DXD_sugar-bd_CS"/>
</dbReference>
<dbReference type="Proteomes" id="UP000249590">
    <property type="component" value="Unassembled WGS sequence"/>
</dbReference>
<dbReference type="Gene3D" id="1.25.40.10">
    <property type="entry name" value="Tetratricopeptide repeat domain"/>
    <property type="match status" value="1"/>
</dbReference>